<comment type="function">
    <text evidence="3">Functions as a nucleotide exchange factor (NEF) for Hsp70 chaperones which accelerates the release of ADP. Required for fully efficient Hsp70-mediated folding of proteins.</text>
</comment>
<proteinExistence type="inferred from homology"/>
<gene>
    <name evidence="5" type="ORF">K460DRAFT_405093</name>
</gene>
<comment type="caution">
    <text evidence="5">The sequence shown here is derived from an EMBL/GenBank/DDBJ whole genome shotgun (WGS) entry which is preliminary data.</text>
</comment>
<evidence type="ECO:0000256" key="2">
    <source>
        <dbReference type="ARBA" id="ARBA00022737"/>
    </source>
</evidence>
<dbReference type="AlphaFoldDB" id="A0A9P4GG46"/>
<dbReference type="Pfam" id="PF08609">
    <property type="entry name" value="Fes1"/>
    <property type="match status" value="1"/>
</dbReference>
<reference evidence="5" key="1">
    <citation type="submission" date="2020-01" db="EMBL/GenBank/DDBJ databases">
        <authorList>
            <consortium name="DOE Joint Genome Institute"/>
            <person name="Haridas S."/>
            <person name="Albert R."/>
            <person name="Binder M."/>
            <person name="Bloem J."/>
            <person name="Labutti K."/>
            <person name="Salamov A."/>
            <person name="Andreopoulos B."/>
            <person name="Baker S.E."/>
            <person name="Barry K."/>
            <person name="Bills G."/>
            <person name="Bluhm B.H."/>
            <person name="Cannon C."/>
            <person name="Castanera R."/>
            <person name="Culley D.E."/>
            <person name="Daum C."/>
            <person name="Ezra D."/>
            <person name="Gonzalez J.B."/>
            <person name="Henrissat B."/>
            <person name="Kuo A."/>
            <person name="Liang C."/>
            <person name="Lipzen A."/>
            <person name="Lutzoni F."/>
            <person name="Magnuson J."/>
            <person name="Mondo S."/>
            <person name="Nolan M."/>
            <person name="Ohm R."/>
            <person name="Pangilinan J."/>
            <person name="Park H.-J."/>
            <person name="Ramirez L."/>
            <person name="Alfaro M."/>
            <person name="Sun H."/>
            <person name="Tritt A."/>
            <person name="Yoshinaga Y."/>
            <person name="Zwiers L.-H."/>
            <person name="Turgeon B.G."/>
            <person name="Goodwin S.B."/>
            <person name="Spatafora J.W."/>
            <person name="Crous P.W."/>
            <person name="Grigoriev I.V."/>
        </authorList>
    </citation>
    <scope>NUCLEOTIDE SEQUENCE</scope>
    <source>
        <strain evidence="5">CBS 394.84</strain>
    </source>
</reference>
<dbReference type="InterPro" id="IPR013918">
    <property type="entry name" value="Nucleotide_exch_fac_Fes1"/>
</dbReference>
<dbReference type="Gene3D" id="1.25.10.10">
    <property type="entry name" value="Leucine-rich Repeat Variant"/>
    <property type="match status" value="1"/>
</dbReference>
<dbReference type="EMBL" id="ML976616">
    <property type="protein sequence ID" value="KAF1844814.1"/>
    <property type="molecule type" value="Genomic_DNA"/>
</dbReference>
<organism evidence="5 6">
    <name type="scientific">Cucurbitaria berberidis CBS 394.84</name>
    <dbReference type="NCBI Taxonomy" id="1168544"/>
    <lineage>
        <taxon>Eukaryota</taxon>
        <taxon>Fungi</taxon>
        <taxon>Dikarya</taxon>
        <taxon>Ascomycota</taxon>
        <taxon>Pezizomycotina</taxon>
        <taxon>Dothideomycetes</taxon>
        <taxon>Pleosporomycetidae</taxon>
        <taxon>Pleosporales</taxon>
        <taxon>Pleosporineae</taxon>
        <taxon>Cucurbitariaceae</taxon>
        <taxon>Cucurbitaria</taxon>
    </lineage>
</organism>
<evidence type="ECO:0000313" key="5">
    <source>
        <dbReference type="EMBL" id="KAF1844814.1"/>
    </source>
</evidence>
<dbReference type="GO" id="GO:0005783">
    <property type="term" value="C:endoplasmic reticulum"/>
    <property type="evidence" value="ECO:0007669"/>
    <property type="project" value="TreeGrafter"/>
</dbReference>
<name>A0A9P4GG46_9PLEO</name>
<dbReference type="GO" id="GO:0000774">
    <property type="term" value="F:adenyl-nucleotide exchange factor activity"/>
    <property type="evidence" value="ECO:0007669"/>
    <property type="project" value="TreeGrafter"/>
</dbReference>
<dbReference type="PANTHER" id="PTHR19316:SF18">
    <property type="entry name" value="HSP70-BINDING PROTEIN 1"/>
    <property type="match status" value="1"/>
</dbReference>
<dbReference type="InterPro" id="IPR011989">
    <property type="entry name" value="ARM-like"/>
</dbReference>
<dbReference type="GeneID" id="63854049"/>
<keyword evidence="2" id="KW-0677">Repeat</keyword>
<keyword evidence="6" id="KW-1185">Reference proteome</keyword>
<dbReference type="SUPFAM" id="SSF48371">
    <property type="entry name" value="ARM repeat"/>
    <property type="match status" value="1"/>
</dbReference>
<protein>
    <submittedName>
        <fullName evidence="5">Hsp70 nucleotide exchange factor fes1</fullName>
    </submittedName>
</protein>
<dbReference type="InterPro" id="IPR016024">
    <property type="entry name" value="ARM-type_fold"/>
</dbReference>
<dbReference type="OrthoDB" id="10250458at2759"/>
<dbReference type="InterPro" id="IPR050693">
    <property type="entry name" value="Hsp70_NEF-Inhibitors"/>
</dbReference>
<feature type="domain" description="Nucleotide exchange factor Fes1" evidence="4">
    <location>
        <begin position="6"/>
        <end position="87"/>
    </location>
</feature>
<dbReference type="RefSeq" id="XP_040787377.1">
    <property type="nucleotide sequence ID" value="XM_040936799.1"/>
</dbReference>
<accession>A0A9P4GG46</accession>
<dbReference type="Proteomes" id="UP000800039">
    <property type="component" value="Unassembled WGS sequence"/>
</dbReference>
<evidence type="ECO:0000256" key="3">
    <source>
        <dbReference type="ARBA" id="ARBA00024912"/>
    </source>
</evidence>
<evidence type="ECO:0000259" key="4">
    <source>
        <dbReference type="Pfam" id="PF08609"/>
    </source>
</evidence>
<sequence>MNNPSLNAALKWGIENSQVSQGIDGPKTQLDHEAIMALFGGNMRSDADFMRDSMEVIKNEEAVLTNRVQAFQNFESLIQNLDNANNIEALHLWTDLVKQLDSKYADMREYAAWSCSTAVQNNIKTQERLLIVGAIPVLVRLAITDVERKVRKKAISALSSCARNFQPGLDEVISHMPAEFKPKEKLDANDMASVDVLISKLRGSI</sequence>
<dbReference type="PANTHER" id="PTHR19316">
    <property type="entry name" value="PROTEIN FOLDING REGULATOR"/>
    <property type="match status" value="1"/>
</dbReference>
<evidence type="ECO:0000313" key="6">
    <source>
        <dbReference type="Proteomes" id="UP000800039"/>
    </source>
</evidence>
<evidence type="ECO:0000256" key="1">
    <source>
        <dbReference type="ARBA" id="ARBA00011045"/>
    </source>
</evidence>
<comment type="similarity">
    <text evidence="1">Belongs to the FES1 family.</text>
</comment>